<sequence>MRFVAHLILSTRARKWTWSTFAAVFFVHLFLLYSPSSGMASPFAGFDKLMHAVGFAALTTPLLLLGFRPLATVLAMSAYAAISEFIQAFAVPGRSGEFVDWLADCLGILLAFGIWRALPAGDPLLGENGEPPRPPQWP</sequence>
<dbReference type="NCBIfam" id="NF037970">
    <property type="entry name" value="vanZ_1"/>
    <property type="match status" value="1"/>
</dbReference>
<dbReference type="InterPro" id="IPR006976">
    <property type="entry name" value="VanZ-like"/>
</dbReference>
<feature type="transmembrane region" description="Helical" evidence="1">
    <location>
        <begin position="64"/>
        <end position="86"/>
    </location>
</feature>
<proteinExistence type="predicted"/>
<protein>
    <submittedName>
        <fullName evidence="3">VanZ family protein</fullName>
    </submittedName>
</protein>
<keyword evidence="1" id="KW-0812">Transmembrane</keyword>
<evidence type="ECO:0000259" key="2">
    <source>
        <dbReference type="Pfam" id="PF04892"/>
    </source>
</evidence>
<dbReference type="Proteomes" id="UP000501518">
    <property type="component" value="Chromosome"/>
</dbReference>
<dbReference type="Pfam" id="PF04892">
    <property type="entry name" value="VanZ"/>
    <property type="match status" value="1"/>
</dbReference>
<dbReference type="PANTHER" id="PTHR28008">
    <property type="entry name" value="DOMAIN PROTEIN, PUTATIVE (AFU_ORTHOLOGUE AFUA_3G10980)-RELATED"/>
    <property type="match status" value="1"/>
</dbReference>
<feature type="domain" description="VanZ-like" evidence="2">
    <location>
        <begin position="33"/>
        <end position="117"/>
    </location>
</feature>
<reference evidence="3 4" key="1">
    <citation type="submission" date="2019-02" db="EMBL/GenBank/DDBJ databases">
        <title>Complete Genome Sequence and Methylome Analysis of Brevibacterium luteolum NEB1784.</title>
        <authorList>
            <person name="Fomenkov A."/>
            <person name="Roberts R.J."/>
        </authorList>
    </citation>
    <scope>NUCLEOTIDE SEQUENCE [LARGE SCALE GENOMIC DNA]</scope>
    <source>
        <strain evidence="3 4">NEB1784</strain>
    </source>
</reference>
<keyword evidence="1" id="KW-1133">Transmembrane helix</keyword>
<organism evidence="3 4">
    <name type="scientific">Brevibacterium luteolum</name>
    <dbReference type="NCBI Taxonomy" id="199591"/>
    <lineage>
        <taxon>Bacteria</taxon>
        <taxon>Bacillati</taxon>
        <taxon>Actinomycetota</taxon>
        <taxon>Actinomycetes</taxon>
        <taxon>Micrococcales</taxon>
        <taxon>Brevibacteriaceae</taxon>
        <taxon>Brevibacterium</taxon>
    </lineage>
</organism>
<dbReference type="EMBL" id="CP035810">
    <property type="protein sequence ID" value="QIN30058.1"/>
    <property type="molecule type" value="Genomic_DNA"/>
</dbReference>
<accession>A0A6G8KZ19</accession>
<dbReference type="AlphaFoldDB" id="A0A6G8KZ19"/>
<evidence type="ECO:0000313" key="4">
    <source>
        <dbReference type="Proteomes" id="UP000501518"/>
    </source>
</evidence>
<dbReference type="KEGG" id="blut:EW640_12855"/>
<name>A0A6G8KZ19_9MICO</name>
<dbReference type="PANTHER" id="PTHR28008:SF1">
    <property type="entry name" value="DOMAIN PROTEIN, PUTATIVE (AFU_ORTHOLOGUE AFUA_3G10980)-RELATED"/>
    <property type="match status" value="1"/>
</dbReference>
<gene>
    <name evidence="3" type="ORF">EW640_12855</name>
</gene>
<evidence type="ECO:0000256" key="1">
    <source>
        <dbReference type="SAM" id="Phobius"/>
    </source>
</evidence>
<evidence type="ECO:0000313" key="3">
    <source>
        <dbReference type="EMBL" id="QIN30058.1"/>
    </source>
</evidence>
<keyword evidence="1" id="KW-0472">Membrane</keyword>